<gene>
    <name evidence="1" type="primary">glyA</name>
    <name evidence="1" type="ORF">DNFNHJIP_00723</name>
</gene>
<evidence type="ECO:0000313" key="2">
    <source>
        <dbReference type="Proteomes" id="UP000614580"/>
    </source>
</evidence>
<name>A0A812A3E2_9EURY</name>
<dbReference type="InterPro" id="IPR015422">
    <property type="entry name" value="PyrdxlP-dep_Trfase_small"/>
</dbReference>
<dbReference type="InterPro" id="IPR015424">
    <property type="entry name" value="PyrdxlP-dep_Trfase"/>
</dbReference>
<dbReference type="GO" id="GO:0004372">
    <property type="term" value="F:glycine hydroxymethyltransferase activity"/>
    <property type="evidence" value="ECO:0007669"/>
    <property type="project" value="UniProtKB-EC"/>
</dbReference>
<sequence length="49" mass="5556">MTTRGMKEDEMRIIADCISDAIHNRGDAAKLEHISDQVHELCKQHPVLV</sequence>
<dbReference type="Proteomes" id="UP000614580">
    <property type="component" value="Unassembled WGS sequence"/>
</dbReference>
<reference evidence="1" key="1">
    <citation type="submission" date="2020-12" db="EMBL/GenBank/DDBJ databases">
        <authorList>
            <person name="Hahn C.J."/>
            <person name="Laso-Perez R."/>
            <person name="Vulcano F."/>
            <person name="Vaziourakis K.-M."/>
            <person name="Stokke R."/>
            <person name="Steen I.H."/>
            <person name="Teske A."/>
            <person name="Boetius A."/>
            <person name="Liebeke M."/>
            <person name="Amann R."/>
            <person name="Knittel K."/>
        </authorList>
    </citation>
    <scope>NUCLEOTIDE SEQUENCE</scope>
    <source>
        <strain evidence="1">Gfbio:c6db26ca-90af-429b-aeed-0e3e8aed0b5e:GoM-Arc1_AMV-AAA_792_C10</strain>
    </source>
</reference>
<dbReference type="AlphaFoldDB" id="A0A812A3E2"/>
<protein>
    <submittedName>
        <fullName evidence="1">Serine hydroxymethyltransferase</fullName>
        <ecNumber evidence="1">2.1.2.1</ecNumber>
    </submittedName>
</protein>
<dbReference type="Gene3D" id="3.90.1150.10">
    <property type="entry name" value="Aspartate Aminotransferase, domain 1"/>
    <property type="match status" value="1"/>
</dbReference>
<proteinExistence type="predicted"/>
<dbReference type="EC" id="2.1.2.1" evidence="1"/>
<dbReference type="SUPFAM" id="SSF53383">
    <property type="entry name" value="PLP-dependent transferases"/>
    <property type="match status" value="1"/>
</dbReference>
<dbReference type="GO" id="GO:0008168">
    <property type="term" value="F:methyltransferase activity"/>
    <property type="evidence" value="ECO:0007669"/>
    <property type="project" value="UniProtKB-KW"/>
</dbReference>
<comment type="caution">
    <text evidence="1">The sequence shown here is derived from an EMBL/GenBank/DDBJ whole genome shotgun (WGS) entry which is preliminary data.</text>
</comment>
<evidence type="ECO:0000313" key="1">
    <source>
        <dbReference type="EMBL" id="CAD7767315.1"/>
    </source>
</evidence>
<keyword evidence="1" id="KW-0808">Transferase</keyword>
<dbReference type="GO" id="GO:0032259">
    <property type="term" value="P:methylation"/>
    <property type="evidence" value="ECO:0007669"/>
    <property type="project" value="UniProtKB-KW"/>
</dbReference>
<accession>A0A812A3E2</accession>
<organism evidence="1 2">
    <name type="scientific">Candidatus Argoarchaeum ethanivorans</name>
    <dbReference type="NCBI Taxonomy" id="2608793"/>
    <lineage>
        <taxon>Archaea</taxon>
        <taxon>Methanobacteriati</taxon>
        <taxon>Methanobacteriota</taxon>
        <taxon>Stenosarchaea group</taxon>
        <taxon>Methanomicrobia</taxon>
        <taxon>Methanosarcinales</taxon>
        <taxon>Methanosarcinales incertae sedis</taxon>
        <taxon>GOM Arc I cluster</taxon>
        <taxon>Candidatus Argoarchaeum</taxon>
    </lineage>
</organism>
<keyword evidence="1" id="KW-0489">Methyltransferase</keyword>
<dbReference type="EMBL" id="CAJHZY010000140">
    <property type="protein sequence ID" value="CAD7767315.1"/>
    <property type="molecule type" value="Genomic_DNA"/>
</dbReference>